<evidence type="ECO:0000259" key="8">
    <source>
        <dbReference type="PROSITE" id="PS50048"/>
    </source>
</evidence>
<reference evidence="9" key="2">
    <citation type="journal article" date="2023" name="IMA Fungus">
        <title>Comparative genomic study of the Penicillium genus elucidates a diverse pangenome and 15 lateral gene transfer events.</title>
        <authorList>
            <person name="Petersen C."/>
            <person name="Sorensen T."/>
            <person name="Nielsen M.R."/>
            <person name="Sondergaard T.E."/>
            <person name="Sorensen J.L."/>
            <person name="Fitzpatrick D.A."/>
            <person name="Frisvad J.C."/>
            <person name="Nielsen K.L."/>
        </authorList>
    </citation>
    <scope>NUCLEOTIDE SEQUENCE</scope>
    <source>
        <strain evidence="9">IBT 35673</strain>
    </source>
</reference>
<dbReference type="Gene3D" id="4.10.240.10">
    <property type="entry name" value="Zn(2)-C6 fungal-type DNA-binding domain"/>
    <property type="match status" value="1"/>
</dbReference>
<dbReference type="PROSITE" id="PS50048">
    <property type="entry name" value="ZN2_CY6_FUNGAL_2"/>
    <property type="match status" value="1"/>
</dbReference>
<evidence type="ECO:0000313" key="9">
    <source>
        <dbReference type="EMBL" id="KAJ5351813.1"/>
    </source>
</evidence>
<dbReference type="InterPro" id="IPR036864">
    <property type="entry name" value="Zn2-C6_fun-type_DNA-bd_sf"/>
</dbReference>
<evidence type="ECO:0000256" key="4">
    <source>
        <dbReference type="ARBA" id="ARBA00023125"/>
    </source>
</evidence>
<dbReference type="SUPFAM" id="SSF57701">
    <property type="entry name" value="Zn2/Cys6 DNA-binding domain"/>
    <property type="match status" value="1"/>
</dbReference>
<organism evidence="9 10">
    <name type="scientific">Penicillium brevicompactum</name>
    <dbReference type="NCBI Taxonomy" id="5074"/>
    <lineage>
        <taxon>Eukaryota</taxon>
        <taxon>Fungi</taxon>
        <taxon>Dikarya</taxon>
        <taxon>Ascomycota</taxon>
        <taxon>Pezizomycotina</taxon>
        <taxon>Eurotiomycetes</taxon>
        <taxon>Eurotiomycetidae</taxon>
        <taxon>Eurotiales</taxon>
        <taxon>Aspergillaceae</taxon>
        <taxon>Penicillium</taxon>
    </lineage>
</organism>
<evidence type="ECO:0000256" key="1">
    <source>
        <dbReference type="ARBA" id="ARBA00022723"/>
    </source>
</evidence>
<dbReference type="Proteomes" id="UP001147695">
    <property type="component" value="Unassembled WGS sequence"/>
</dbReference>
<dbReference type="GO" id="GO:0000981">
    <property type="term" value="F:DNA-binding transcription factor activity, RNA polymerase II-specific"/>
    <property type="evidence" value="ECO:0007669"/>
    <property type="project" value="InterPro"/>
</dbReference>
<dbReference type="PANTHER" id="PTHR36206">
    <property type="entry name" value="ASPERCRYPTIN BIOSYNTHESIS CLUSTER-SPECIFIC TRANSCRIPTION REGULATOR ATNN-RELATED"/>
    <property type="match status" value="1"/>
</dbReference>
<evidence type="ECO:0000256" key="6">
    <source>
        <dbReference type="ARBA" id="ARBA00023242"/>
    </source>
</evidence>
<feature type="region of interest" description="Disordered" evidence="7">
    <location>
        <begin position="1"/>
        <end position="20"/>
    </location>
</feature>
<proteinExistence type="predicted"/>
<evidence type="ECO:0000313" key="10">
    <source>
        <dbReference type="Proteomes" id="UP001147695"/>
    </source>
</evidence>
<sequence>MARPRHSPPNSRIGASKSRSGCKTCKIRRVKCGEERPKCLRCTSTGRKCDFEGDEVSRPAPLTTGPLVPSYTLSSSPNSGRRERRAFEYYFQHAAKYLSGGMDIDFWTSVVPQVCRSEPPVWDAVIAISSLFEYPEQSSHFTFLGTGRNDDALNQAQKEALTWYSRSISGVHSQIDRGIADPYIALVSCVLFICVETIQGRMEEALKLLQQGFSLIQDLRLRACQTFISFTKVALLENTIIPLFLRLNTIALNISGTPASELLSFSNPTDYPLTSLASARHTITMLAAECMIFHRDAELHLQAVDNESDVSHHLYAKQQHLISELERWLHEYGVYCQTIQRKSSLLGSSQAAKTEPILLTYHAAAFILVSTCLTRHQSVYDSHMDKFKTIVEQSSFTLDALAKPDGVPPPFTFEMGVGLPLHLTALKCRHPALRRKALQLSKKAPPVQGFYKCLPGIALAEHLMAIEEDYSAQISRAASQNGSPEVLHSANFEDDGGHDLELLALIPEEARICDAGVFQPKNGIPPDVSEVNISKWNRGPDQLFISFRRLSCGRGSGTWVIVHDCVPLDF</sequence>
<dbReference type="GO" id="GO:0008270">
    <property type="term" value="F:zinc ion binding"/>
    <property type="evidence" value="ECO:0007669"/>
    <property type="project" value="InterPro"/>
</dbReference>
<name>A0A9W9R155_PENBR</name>
<keyword evidence="6" id="KW-0539">Nucleus</keyword>
<keyword evidence="3" id="KW-0805">Transcription regulation</keyword>
<evidence type="ECO:0000256" key="5">
    <source>
        <dbReference type="ARBA" id="ARBA00023163"/>
    </source>
</evidence>
<keyword evidence="2" id="KW-0862">Zinc</keyword>
<dbReference type="InterPro" id="IPR001138">
    <property type="entry name" value="Zn2Cys6_DnaBD"/>
</dbReference>
<keyword evidence="1" id="KW-0479">Metal-binding</keyword>
<dbReference type="GO" id="GO:0003677">
    <property type="term" value="F:DNA binding"/>
    <property type="evidence" value="ECO:0007669"/>
    <property type="project" value="UniProtKB-KW"/>
</dbReference>
<keyword evidence="5" id="KW-0804">Transcription</keyword>
<dbReference type="InterPro" id="IPR052360">
    <property type="entry name" value="Transcr_Regulatory_Proteins"/>
</dbReference>
<dbReference type="Pfam" id="PF00172">
    <property type="entry name" value="Zn_clus"/>
    <property type="match status" value="1"/>
</dbReference>
<dbReference type="PANTHER" id="PTHR36206:SF14">
    <property type="entry name" value="ZN(2)-C6 FUNGAL-TYPE DOMAIN-CONTAINING PROTEIN-RELATED"/>
    <property type="match status" value="1"/>
</dbReference>
<comment type="caution">
    <text evidence="9">The sequence shown here is derived from an EMBL/GenBank/DDBJ whole genome shotgun (WGS) entry which is preliminary data.</text>
</comment>
<dbReference type="SMART" id="SM00066">
    <property type="entry name" value="GAL4"/>
    <property type="match status" value="1"/>
</dbReference>
<evidence type="ECO:0000256" key="3">
    <source>
        <dbReference type="ARBA" id="ARBA00023015"/>
    </source>
</evidence>
<evidence type="ECO:0000256" key="7">
    <source>
        <dbReference type="SAM" id="MobiDB-lite"/>
    </source>
</evidence>
<dbReference type="AlphaFoldDB" id="A0A9W9R155"/>
<dbReference type="EMBL" id="JAPZBQ010000001">
    <property type="protein sequence ID" value="KAJ5351813.1"/>
    <property type="molecule type" value="Genomic_DNA"/>
</dbReference>
<dbReference type="PROSITE" id="PS00463">
    <property type="entry name" value="ZN2_CY6_FUNGAL_1"/>
    <property type="match status" value="1"/>
</dbReference>
<gene>
    <name evidence="9" type="ORF">N7452_000787</name>
</gene>
<reference evidence="9" key="1">
    <citation type="submission" date="2022-12" db="EMBL/GenBank/DDBJ databases">
        <authorList>
            <person name="Petersen C."/>
        </authorList>
    </citation>
    <scope>NUCLEOTIDE SEQUENCE</scope>
    <source>
        <strain evidence="9">IBT 35673</strain>
    </source>
</reference>
<protein>
    <recommendedName>
        <fullName evidence="8">Zn(2)-C6 fungal-type domain-containing protein</fullName>
    </recommendedName>
</protein>
<keyword evidence="4" id="KW-0238">DNA-binding</keyword>
<dbReference type="CDD" id="cd00067">
    <property type="entry name" value="GAL4"/>
    <property type="match status" value="1"/>
</dbReference>
<feature type="domain" description="Zn(2)-C6 fungal-type" evidence="8">
    <location>
        <begin position="21"/>
        <end position="51"/>
    </location>
</feature>
<feature type="region of interest" description="Disordered" evidence="7">
    <location>
        <begin position="60"/>
        <end position="80"/>
    </location>
</feature>
<accession>A0A9W9R155</accession>
<evidence type="ECO:0000256" key="2">
    <source>
        <dbReference type="ARBA" id="ARBA00022833"/>
    </source>
</evidence>